<feature type="domain" description="ABC transporter" evidence="5">
    <location>
        <begin position="2"/>
        <end position="233"/>
    </location>
</feature>
<protein>
    <submittedName>
        <fullName evidence="6">ABC transporter ATP-binding protein</fullName>
    </submittedName>
</protein>
<evidence type="ECO:0000256" key="4">
    <source>
        <dbReference type="ARBA" id="ARBA00022840"/>
    </source>
</evidence>
<evidence type="ECO:0000313" key="6">
    <source>
        <dbReference type="EMBL" id="MBD8047883.1"/>
    </source>
</evidence>
<dbReference type="InterPro" id="IPR027417">
    <property type="entry name" value="P-loop_NTPase"/>
</dbReference>
<sequence>MLEYKNITKYFNDKLIVDNLNLKIETGTVLGFIGPNGAGKTTTIKMGCGLVNSTTGEIYAFGKSIKENRKEYIKNIGAVLEGNRNIYWKLTPKENLEYFSLIRGKWNKNIRKNIEHLLELFDLTDKANCECGKLSRGMQQKVAICCSLISDHKILFLDEPTLGLDVQSILSMENAIKKLSTKDKIIIITSHDFNFITNTCNKVAIMDKGNIVLEEEVSFLKNYTKEDFYKININGNLLEIENIFDEFENIKLSAEINGDILIEAIIENNDQLFFGLNTLK</sequence>
<evidence type="ECO:0000256" key="3">
    <source>
        <dbReference type="ARBA" id="ARBA00022741"/>
    </source>
</evidence>
<reference evidence="6 7" key="1">
    <citation type="submission" date="2020-08" db="EMBL/GenBank/DDBJ databases">
        <title>A Genomic Blueprint of the Chicken Gut Microbiome.</title>
        <authorList>
            <person name="Gilroy R."/>
            <person name="Ravi A."/>
            <person name="Getino M."/>
            <person name="Pursley I."/>
            <person name="Horton D.L."/>
            <person name="Alikhan N.-F."/>
            <person name="Baker D."/>
            <person name="Gharbi K."/>
            <person name="Hall N."/>
            <person name="Watson M."/>
            <person name="Adriaenssens E.M."/>
            <person name="Foster-Nyarko E."/>
            <person name="Jarju S."/>
            <person name="Secka A."/>
            <person name="Antonio M."/>
            <person name="Oren A."/>
            <person name="Chaudhuri R."/>
            <person name="La Ragione R.M."/>
            <person name="Hildebrand F."/>
            <person name="Pallen M.J."/>
        </authorList>
    </citation>
    <scope>NUCLEOTIDE SEQUENCE [LARGE SCALE GENOMIC DNA]</scope>
    <source>
        <strain evidence="6 7">N37</strain>
    </source>
</reference>
<dbReference type="EMBL" id="JACSQB010000099">
    <property type="protein sequence ID" value="MBD8047883.1"/>
    <property type="molecule type" value="Genomic_DNA"/>
</dbReference>
<proteinExistence type="inferred from homology"/>
<comment type="caution">
    <text evidence="6">The sequence shown here is derived from an EMBL/GenBank/DDBJ whole genome shotgun (WGS) entry which is preliminary data.</text>
</comment>
<keyword evidence="2" id="KW-0813">Transport</keyword>
<dbReference type="SMART" id="SM00382">
    <property type="entry name" value="AAA"/>
    <property type="match status" value="1"/>
</dbReference>
<dbReference type="Pfam" id="PF00005">
    <property type="entry name" value="ABC_tran"/>
    <property type="match status" value="1"/>
</dbReference>
<evidence type="ECO:0000256" key="1">
    <source>
        <dbReference type="ARBA" id="ARBA00005417"/>
    </source>
</evidence>
<feature type="non-terminal residue" evidence="6">
    <location>
        <position position="280"/>
    </location>
</feature>
<dbReference type="InterPro" id="IPR003593">
    <property type="entry name" value="AAA+_ATPase"/>
</dbReference>
<keyword evidence="4 6" id="KW-0067">ATP-binding</keyword>
<keyword evidence="3" id="KW-0547">Nucleotide-binding</keyword>
<dbReference type="RefSeq" id="WP_191740837.1">
    <property type="nucleotide sequence ID" value="NZ_JACSQB010000099.1"/>
</dbReference>
<evidence type="ECO:0000259" key="5">
    <source>
        <dbReference type="PROSITE" id="PS50893"/>
    </source>
</evidence>
<evidence type="ECO:0000256" key="2">
    <source>
        <dbReference type="ARBA" id="ARBA00022448"/>
    </source>
</evidence>
<dbReference type="SUPFAM" id="SSF52540">
    <property type="entry name" value="P-loop containing nucleoside triphosphate hydrolases"/>
    <property type="match status" value="1"/>
</dbReference>
<name>A0ABR8YUC2_9CLOT</name>
<dbReference type="PROSITE" id="PS50893">
    <property type="entry name" value="ABC_TRANSPORTER_2"/>
    <property type="match status" value="1"/>
</dbReference>
<organism evidence="6 7">
    <name type="scientific">Clostridium faecium</name>
    <dbReference type="NCBI Taxonomy" id="2762223"/>
    <lineage>
        <taxon>Bacteria</taxon>
        <taxon>Bacillati</taxon>
        <taxon>Bacillota</taxon>
        <taxon>Clostridia</taxon>
        <taxon>Eubacteriales</taxon>
        <taxon>Clostridiaceae</taxon>
        <taxon>Clostridium</taxon>
    </lineage>
</organism>
<dbReference type="GO" id="GO:0005524">
    <property type="term" value="F:ATP binding"/>
    <property type="evidence" value="ECO:0007669"/>
    <property type="project" value="UniProtKB-KW"/>
</dbReference>
<dbReference type="Proteomes" id="UP000627166">
    <property type="component" value="Unassembled WGS sequence"/>
</dbReference>
<comment type="similarity">
    <text evidence="1">Belongs to the ABC transporter superfamily.</text>
</comment>
<gene>
    <name evidence="6" type="ORF">H9637_12660</name>
</gene>
<dbReference type="CDD" id="cd03230">
    <property type="entry name" value="ABC_DR_subfamily_A"/>
    <property type="match status" value="1"/>
</dbReference>
<dbReference type="InterPro" id="IPR050763">
    <property type="entry name" value="ABC_transporter_ATP-binding"/>
</dbReference>
<dbReference type="Gene3D" id="3.40.50.300">
    <property type="entry name" value="P-loop containing nucleotide triphosphate hydrolases"/>
    <property type="match status" value="1"/>
</dbReference>
<dbReference type="InterPro" id="IPR003439">
    <property type="entry name" value="ABC_transporter-like_ATP-bd"/>
</dbReference>
<evidence type="ECO:0000313" key="7">
    <source>
        <dbReference type="Proteomes" id="UP000627166"/>
    </source>
</evidence>
<keyword evidence="7" id="KW-1185">Reference proteome</keyword>
<dbReference type="PANTHER" id="PTHR42711">
    <property type="entry name" value="ABC TRANSPORTER ATP-BINDING PROTEIN"/>
    <property type="match status" value="1"/>
</dbReference>
<dbReference type="PANTHER" id="PTHR42711:SF5">
    <property type="entry name" value="ABC TRANSPORTER ATP-BINDING PROTEIN NATA"/>
    <property type="match status" value="1"/>
</dbReference>
<accession>A0ABR8YUC2</accession>